<feature type="transmembrane region" description="Helical" evidence="1">
    <location>
        <begin position="171"/>
        <end position="189"/>
    </location>
</feature>
<dbReference type="Proteomes" id="UP001167864">
    <property type="component" value="Unassembled WGS sequence"/>
</dbReference>
<reference evidence="2" key="1">
    <citation type="submission" date="2023-06" db="EMBL/GenBank/DDBJ databases">
        <authorList>
            <person name="Polev D.E."/>
            <person name="Saitova A.T."/>
            <person name="Bogumilchik E.A."/>
            <person name="Kokorina G.I."/>
            <person name="Voskresenskaia E.A."/>
        </authorList>
    </citation>
    <scope>NUCLEOTIDE SEQUENCE</scope>
    <source>
        <strain evidence="2">2145 StPb PI</strain>
    </source>
</reference>
<feature type="transmembrane region" description="Helical" evidence="1">
    <location>
        <begin position="127"/>
        <end position="147"/>
    </location>
</feature>
<feature type="transmembrane region" description="Helical" evidence="1">
    <location>
        <begin position="342"/>
        <end position="360"/>
    </location>
</feature>
<feature type="transmembrane region" description="Helical" evidence="1">
    <location>
        <begin position="97"/>
        <end position="115"/>
    </location>
</feature>
<keyword evidence="1" id="KW-1133">Transmembrane helix</keyword>
<gene>
    <name evidence="2" type="primary">wzy</name>
    <name evidence="2" type="ORF">QVN42_14630</name>
</gene>
<accession>A0AAW7K0I3</accession>
<dbReference type="EMBL" id="JAUEHU010000015">
    <property type="protein sequence ID" value="MDN0088603.1"/>
    <property type="molecule type" value="Genomic_DNA"/>
</dbReference>
<keyword evidence="1" id="KW-0812">Transmembrane</keyword>
<feature type="transmembrane region" description="Helical" evidence="1">
    <location>
        <begin position="57"/>
        <end position="77"/>
    </location>
</feature>
<evidence type="ECO:0000256" key="1">
    <source>
        <dbReference type="SAM" id="Phobius"/>
    </source>
</evidence>
<feature type="transmembrane region" description="Helical" evidence="1">
    <location>
        <begin position="372"/>
        <end position="390"/>
    </location>
</feature>
<proteinExistence type="predicted"/>
<evidence type="ECO:0000313" key="3">
    <source>
        <dbReference type="Proteomes" id="UP001167864"/>
    </source>
</evidence>
<protein>
    <submittedName>
        <fullName evidence="2">Oligosaccharide repeat unit polymerase</fullName>
    </submittedName>
</protein>
<feature type="transmembrane region" description="Helical" evidence="1">
    <location>
        <begin position="396"/>
        <end position="413"/>
    </location>
</feature>
<dbReference type="NCBIfam" id="NF033860">
    <property type="entry name" value="Wzy_O6_O28"/>
    <property type="match status" value="1"/>
</dbReference>
<comment type="caution">
    <text evidence="2">The sequence shown here is derived from an EMBL/GenBank/DDBJ whole genome shotgun (WGS) entry which is preliminary data.</text>
</comment>
<keyword evidence="1" id="KW-0472">Membrane</keyword>
<evidence type="ECO:0000313" key="2">
    <source>
        <dbReference type="EMBL" id="MDN0088603.1"/>
    </source>
</evidence>
<organism evidence="2 3">
    <name type="scientific">Yersinia nurmii</name>
    <dbReference type="NCBI Taxonomy" id="685706"/>
    <lineage>
        <taxon>Bacteria</taxon>
        <taxon>Pseudomonadati</taxon>
        <taxon>Pseudomonadota</taxon>
        <taxon>Gammaproteobacteria</taxon>
        <taxon>Enterobacterales</taxon>
        <taxon>Yersiniaceae</taxon>
        <taxon>Yersinia</taxon>
    </lineage>
</organism>
<feature type="transmembrane region" description="Helical" evidence="1">
    <location>
        <begin position="16"/>
        <end position="36"/>
    </location>
</feature>
<dbReference type="AlphaFoldDB" id="A0AAW7K0I3"/>
<sequence length="417" mass="48128">MDSNKPALSIDSINKTITVFVSLYSLTLWINFIITVNTGKYNGDLMGIDVGQGVDDLFYIALLNQFFLLLAIVIFRLLNSKNVTIGNVYFFLNERRFSIFFFIIVVLSMIFFYSTGVGKVYSTKTHVLKPLFLIIEPGNIFFLYYLLVRKSSEKLFFINVGLYSILQISKGWTSFILMIGMFELYFFILKHNASRFFKIPLMFSLIVPVVLLACGGFVYKYAFLMKNEVRGVSVESVSLTYTDSITLLASRLSNYTISAGVNSRLDRVVSVVKQQGEFSELKSFANFSKYFIPNSSNDVEARPLSNSVMLAFYPMFGAKYSNVEIGMFTYYQTLFKVDACEAVFVAFITFFMLITLFFFYKIITNNNKHVELLLFCMVFYFLYTMCSPVYFIKPYITGVFLLPFLFMFGVFKIKKRY</sequence>
<feature type="transmembrane region" description="Helical" evidence="1">
    <location>
        <begin position="201"/>
        <end position="222"/>
    </location>
</feature>
<dbReference type="RefSeq" id="WP_289818144.1">
    <property type="nucleotide sequence ID" value="NZ_JAUEHU010000015.1"/>
</dbReference>
<name>A0AAW7K0I3_9GAMM</name>